<evidence type="ECO:0000256" key="5">
    <source>
        <dbReference type="ARBA" id="ARBA00022777"/>
    </source>
</evidence>
<sequence>MSRLDSKNRPIIADINKKSPISEAYRTLRTNIDFSSIDHQIQVIMVTSPGPGEGKSTTTANLATVYAQAEKKVLVIDADLRKPTMHQTFVKTNRWGLTSVLAGQSPFAKVIAKTHIDNLDLLTSGPVPPNPSEMLSSKRLSALLEELRTQYDVILMDTPPVLVVTDAQLIAAKSDGVLMVIDSGKVKRESALKAKASLELVQARMLGVVLNNVDQRRNEDSYYYYYGTQE</sequence>
<dbReference type="CDD" id="cd05387">
    <property type="entry name" value="BY-kinase"/>
    <property type="match status" value="1"/>
</dbReference>
<dbReference type="InterPro" id="IPR025669">
    <property type="entry name" value="AAA_dom"/>
</dbReference>
<evidence type="ECO:0000256" key="4">
    <source>
        <dbReference type="ARBA" id="ARBA00022741"/>
    </source>
</evidence>
<dbReference type="PANTHER" id="PTHR32309:SF13">
    <property type="entry name" value="FERRIC ENTEROBACTIN TRANSPORT PROTEIN FEPE"/>
    <property type="match status" value="1"/>
</dbReference>
<dbReference type="RefSeq" id="WP_150959487.1">
    <property type="nucleotide sequence ID" value="NZ_JBHTIU010000022.1"/>
</dbReference>
<evidence type="ECO:0000256" key="3">
    <source>
        <dbReference type="ARBA" id="ARBA00022679"/>
    </source>
</evidence>
<dbReference type="Pfam" id="PF13614">
    <property type="entry name" value="AAA_31"/>
    <property type="match status" value="1"/>
</dbReference>
<feature type="domain" description="AAA" evidence="9">
    <location>
        <begin position="42"/>
        <end position="185"/>
    </location>
</feature>
<keyword evidence="7" id="KW-0829">Tyrosine-protein kinase</keyword>
<evidence type="ECO:0000313" key="10">
    <source>
        <dbReference type="EMBL" id="MFD0868722.1"/>
    </source>
</evidence>
<keyword evidence="6" id="KW-0067">ATP-binding</keyword>
<reference evidence="11" key="1">
    <citation type="journal article" date="2019" name="Int. J. Syst. Evol. Microbiol.">
        <title>The Global Catalogue of Microorganisms (GCM) 10K type strain sequencing project: providing services to taxonomists for standard genome sequencing and annotation.</title>
        <authorList>
            <consortium name="The Broad Institute Genomics Platform"/>
            <consortium name="The Broad Institute Genome Sequencing Center for Infectious Disease"/>
            <person name="Wu L."/>
            <person name="Ma J."/>
        </authorList>
    </citation>
    <scope>NUCLEOTIDE SEQUENCE [LARGE SCALE GENOMIC DNA]</scope>
    <source>
        <strain evidence="11">CCUG 57263</strain>
    </source>
</reference>
<dbReference type="EMBL" id="JBHTIU010000022">
    <property type="protein sequence ID" value="MFD0868722.1"/>
    <property type="molecule type" value="Genomic_DNA"/>
</dbReference>
<name>A0ABW3D5T9_9BACL</name>
<organism evidence="10 11">
    <name type="scientific">Paenibacillus residui</name>
    <dbReference type="NCBI Taxonomy" id="629724"/>
    <lineage>
        <taxon>Bacteria</taxon>
        <taxon>Bacillati</taxon>
        <taxon>Bacillota</taxon>
        <taxon>Bacilli</taxon>
        <taxon>Bacillales</taxon>
        <taxon>Paenibacillaceae</taxon>
        <taxon>Paenibacillus</taxon>
    </lineage>
</organism>
<dbReference type="NCBIfam" id="TIGR01007">
    <property type="entry name" value="eps_fam"/>
    <property type="match status" value="1"/>
</dbReference>
<evidence type="ECO:0000256" key="7">
    <source>
        <dbReference type="ARBA" id="ARBA00023137"/>
    </source>
</evidence>
<dbReference type="PANTHER" id="PTHR32309">
    <property type="entry name" value="TYROSINE-PROTEIN KINASE"/>
    <property type="match status" value="1"/>
</dbReference>
<dbReference type="InterPro" id="IPR005702">
    <property type="entry name" value="Wzc-like_C"/>
</dbReference>
<dbReference type="InterPro" id="IPR027417">
    <property type="entry name" value="P-loop_NTPase"/>
</dbReference>
<keyword evidence="3 10" id="KW-0808">Transferase</keyword>
<comment type="caution">
    <text evidence="10">The sequence shown here is derived from an EMBL/GenBank/DDBJ whole genome shotgun (WGS) entry which is preliminary data.</text>
</comment>
<dbReference type="InterPro" id="IPR050445">
    <property type="entry name" value="Bact_polysacc_biosynth/exp"/>
</dbReference>
<dbReference type="GO" id="GO:0004715">
    <property type="term" value="F:non-membrane spanning protein tyrosine kinase activity"/>
    <property type="evidence" value="ECO:0007669"/>
    <property type="project" value="UniProtKB-EC"/>
</dbReference>
<evidence type="ECO:0000256" key="2">
    <source>
        <dbReference type="ARBA" id="ARBA00011903"/>
    </source>
</evidence>
<dbReference type="SUPFAM" id="SSF52540">
    <property type="entry name" value="P-loop containing nucleoside triphosphate hydrolases"/>
    <property type="match status" value="1"/>
</dbReference>
<keyword evidence="11" id="KW-1185">Reference proteome</keyword>
<evidence type="ECO:0000256" key="8">
    <source>
        <dbReference type="ARBA" id="ARBA00051245"/>
    </source>
</evidence>
<evidence type="ECO:0000256" key="6">
    <source>
        <dbReference type="ARBA" id="ARBA00022840"/>
    </source>
</evidence>
<comment type="similarity">
    <text evidence="1">Belongs to the CpsD/CapB family.</text>
</comment>
<protein>
    <recommendedName>
        <fullName evidence="2">non-specific protein-tyrosine kinase</fullName>
        <ecNumber evidence="2">2.7.10.2</ecNumber>
    </recommendedName>
</protein>
<gene>
    <name evidence="10" type="ORF">ACFQ03_06135</name>
</gene>
<dbReference type="Proteomes" id="UP001597120">
    <property type="component" value="Unassembled WGS sequence"/>
</dbReference>
<keyword evidence="4" id="KW-0547">Nucleotide-binding</keyword>
<dbReference type="Gene3D" id="3.40.50.300">
    <property type="entry name" value="P-loop containing nucleotide triphosphate hydrolases"/>
    <property type="match status" value="1"/>
</dbReference>
<keyword evidence="5 10" id="KW-0418">Kinase</keyword>
<evidence type="ECO:0000259" key="9">
    <source>
        <dbReference type="Pfam" id="PF13614"/>
    </source>
</evidence>
<evidence type="ECO:0000256" key="1">
    <source>
        <dbReference type="ARBA" id="ARBA00007316"/>
    </source>
</evidence>
<evidence type="ECO:0000313" key="11">
    <source>
        <dbReference type="Proteomes" id="UP001597120"/>
    </source>
</evidence>
<proteinExistence type="inferred from homology"/>
<dbReference type="EC" id="2.7.10.2" evidence="2"/>
<comment type="catalytic activity">
    <reaction evidence="8">
        <text>L-tyrosyl-[protein] + ATP = O-phospho-L-tyrosyl-[protein] + ADP + H(+)</text>
        <dbReference type="Rhea" id="RHEA:10596"/>
        <dbReference type="Rhea" id="RHEA-COMP:10136"/>
        <dbReference type="Rhea" id="RHEA-COMP:20101"/>
        <dbReference type="ChEBI" id="CHEBI:15378"/>
        <dbReference type="ChEBI" id="CHEBI:30616"/>
        <dbReference type="ChEBI" id="CHEBI:46858"/>
        <dbReference type="ChEBI" id="CHEBI:61978"/>
        <dbReference type="ChEBI" id="CHEBI:456216"/>
        <dbReference type="EC" id="2.7.10.2"/>
    </reaction>
</comment>
<accession>A0ABW3D5T9</accession>